<proteinExistence type="predicted"/>
<protein>
    <submittedName>
        <fullName evidence="2">Putative flippase (Putative export protein)</fullName>
    </submittedName>
</protein>
<evidence type="ECO:0000256" key="1">
    <source>
        <dbReference type="SAM" id="Phobius"/>
    </source>
</evidence>
<keyword evidence="1" id="KW-1133">Transmembrane helix</keyword>
<feature type="transmembrane region" description="Helical" evidence="1">
    <location>
        <begin position="96"/>
        <end position="119"/>
    </location>
</feature>
<organism evidence="2 3">
    <name type="scientific">Escherichia coli</name>
    <dbReference type="NCBI Taxonomy" id="562"/>
    <lineage>
        <taxon>Bacteria</taxon>
        <taxon>Pseudomonadati</taxon>
        <taxon>Pseudomonadota</taxon>
        <taxon>Gammaproteobacteria</taxon>
        <taxon>Enterobacterales</taxon>
        <taxon>Enterobacteriaceae</taxon>
        <taxon>Escherichia</taxon>
    </lineage>
</organism>
<dbReference type="Proteomes" id="UP000254255">
    <property type="component" value="Unassembled WGS sequence"/>
</dbReference>
<dbReference type="AlphaFoldDB" id="A0A377BR88"/>
<keyword evidence="1" id="KW-0812">Transmembrane</keyword>
<sequence>MAKARVDISFKFNVFKTFLFIPAIVIGGQMAGAIGVTLGFLLVQIINTILSYFVMIKPVLGSSYRQYILSLWLPFYLSLPTLVVSYALGIVLKGQLALGMLLAVQIAAGVLAFVVMIVLSRHPLVVEVKRQFCRSEKMKMLLRAGELLFSVPTTVAGCGVKRLIHPTVLCSGPVGLIRRVSVASGTECRMRRERLIRPTVLCSGLVGLIRRVSVASGKKRQRTKQTQPHLASNL</sequence>
<gene>
    <name evidence="2" type="primary">wzxC_1</name>
    <name evidence="2" type="ORF">NCTC13148_01651</name>
</gene>
<name>A0A377BR88_ECOLX</name>
<evidence type="ECO:0000313" key="3">
    <source>
        <dbReference type="Proteomes" id="UP000254255"/>
    </source>
</evidence>
<reference evidence="2 3" key="1">
    <citation type="submission" date="2018-06" db="EMBL/GenBank/DDBJ databases">
        <authorList>
            <consortium name="Pathogen Informatics"/>
            <person name="Doyle S."/>
        </authorList>
    </citation>
    <scope>NUCLEOTIDE SEQUENCE [LARGE SCALE GENOMIC DNA]</scope>
    <source>
        <strain evidence="2 3">NCTC13148</strain>
    </source>
</reference>
<accession>A0A377BR88</accession>
<feature type="transmembrane region" description="Helical" evidence="1">
    <location>
        <begin position="12"/>
        <end position="30"/>
    </location>
</feature>
<dbReference type="EMBL" id="UGET01000004">
    <property type="protein sequence ID" value="STL73485.1"/>
    <property type="molecule type" value="Genomic_DNA"/>
</dbReference>
<feature type="transmembrane region" description="Helical" evidence="1">
    <location>
        <begin position="67"/>
        <end position="90"/>
    </location>
</feature>
<feature type="transmembrane region" description="Helical" evidence="1">
    <location>
        <begin position="36"/>
        <end position="55"/>
    </location>
</feature>
<evidence type="ECO:0000313" key="2">
    <source>
        <dbReference type="EMBL" id="STL73485.1"/>
    </source>
</evidence>
<keyword evidence="1" id="KW-0472">Membrane</keyword>